<dbReference type="OrthoDB" id="4753503at2"/>
<dbReference type="RefSeq" id="WP_085165238.1">
    <property type="nucleotide sequence ID" value="NZ_JACKSS010000021.1"/>
</dbReference>
<feature type="region of interest" description="Disordered" evidence="1">
    <location>
        <begin position="1"/>
        <end position="39"/>
    </location>
</feature>
<dbReference type="Proteomes" id="UP000193781">
    <property type="component" value="Unassembled WGS sequence"/>
</dbReference>
<keyword evidence="4" id="KW-1185">Reference proteome</keyword>
<evidence type="ECO:0000256" key="2">
    <source>
        <dbReference type="SAM" id="Phobius"/>
    </source>
</evidence>
<evidence type="ECO:0000256" key="1">
    <source>
        <dbReference type="SAM" id="MobiDB-lite"/>
    </source>
</evidence>
<protein>
    <recommendedName>
        <fullName evidence="5">Alanine and proline rich membrane protein</fullName>
    </recommendedName>
</protein>
<organism evidence="3 4">
    <name type="scientific">Mycobacterium nebraskense</name>
    <dbReference type="NCBI Taxonomy" id="244292"/>
    <lineage>
        <taxon>Bacteria</taxon>
        <taxon>Bacillati</taxon>
        <taxon>Actinomycetota</taxon>
        <taxon>Actinomycetes</taxon>
        <taxon>Mycobacteriales</taxon>
        <taxon>Mycobacteriaceae</taxon>
        <taxon>Mycobacterium</taxon>
    </lineage>
</organism>
<gene>
    <name evidence="3" type="ORF">AWC17_15155</name>
</gene>
<keyword evidence="2" id="KW-1133">Transmembrane helix</keyword>
<dbReference type="AlphaFoldDB" id="A0A1X1YYA7"/>
<comment type="caution">
    <text evidence="3">The sequence shown here is derived from an EMBL/GenBank/DDBJ whole genome shotgun (WGS) entry which is preliminary data.</text>
</comment>
<keyword evidence="2" id="KW-0472">Membrane</keyword>
<name>A0A1X1YYA7_9MYCO</name>
<evidence type="ECO:0000313" key="4">
    <source>
        <dbReference type="Proteomes" id="UP000193781"/>
    </source>
</evidence>
<sequence length="195" mass="19902">MTDQYTYPAHVATRPSAPGSYTPPLPPLPQAYPPPQPRKGKGGLITAAIVGAAAIALTAGGIGGLVGNHMAGGSAAQSSAPAAAPAPTAEQVHAATVDLCTRFAAGYHAMPSTQNTAADVIPSLTYITQALNDDQVADGTIRNALTESLKLARDQASKLTNEPARGAIQPSTTWTSAAANEADQRVWDLCRAYGS</sequence>
<feature type="transmembrane region" description="Helical" evidence="2">
    <location>
        <begin position="44"/>
        <end position="66"/>
    </location>
</feature>
<dbReference type="EMBL" id="LQPH01000164">
    <property type="protein sequence ID" value="ORW16078.1"/>
    <property type="molecule type" value="Genomic_DNA"/>
</dbReference>
<evidence type="ECO:0000313" key="3">
    <source>
        <dbReference type="EMBL" id="ORW16078.1"/>
    </source>
</evidence>
<proteinExistence type="predicted"/>
<accession>A0A1X1YYA7</accession>
<feature type="compositionally biased region" description="Pro residues" evidence="1">
    <location>
        <begin position="21"/>
        <end position="37"/>
    </location>
</feature>
<keyword evidence="2" id="KW-0812">Transmembrane</keyword>
<reference evidence="3 4" key="1">
    <citation type="submission" date="2016-01" db="EMBL/GenBank/DDBJ databases">
        <title>The new phylogeny of the genus Mycobacterium.</title>
        <authorList>
            <person name="Tarcisio F."/>
            <person name="Conor M."/>
            <person name="Antonella G."/>
            <person name="Elisabetta G."/>
            <person name="Giulia F.S."/>
            <person name="Sara T."/>
            <person name="Anna F."/>
            <person name="Clotilde B."/>
            <person name="Roberto B."/>
            <person name="Veronica D.S."/>
            <person name="Fabio R."/>
            <person name="Monica P."/>
            <person name="Olivier J."/>
            <person name="Enrico T."/>
            <person name="Nicola S."/>
        </authorList>
    </citation>
    <scope>NUCLEOTIDE SEQUENCE [LARGE SCALE GENOMIC DNA]</scope>
    <source>
        <strain evidence="3 4">DSM 44803</strain>
    </source>
</reference>
<evidence type="ECO:0008006" key="5">
    <source>
        <dbReference type="Google" id="ProtNLM"/>
    </source>
</evidence>